<sequence length="1409" mass="143963">MIKETAISPVHEGSEPDIQAASWDFQGNEILVQMPYKGFLFDADYARDGQDLVLTDDHGREVVVDGYFTVQPAPDLVNSDGARVTGDFATLLAGPGQVAQAGPSGDAAAVSVGTIETLEGVATVRHADGSSETLSVGSKVYQNDIIETGSGASLGVLLKDGTVLGVGPGSRMAIDSFVYDQASTDGNLGLSFLKGAVSFVSGKIAKNDYDDVSIKVPYGSIGIRGTEFVVEIAADGTTTVFVLDGAVASIAGGQEIVLDPGEYVSLGAAGLSDAAQIAIAAIEARYGSLLTVQRNTIIIRDQREGEDDADLNVAPEAGGNATPSEGDAPGDGGDGTDPGPGERETQIQLDEYAPILNVGEIGDFSELGTVGLTSLRNSLSQFRIPDDDQYLLTLTTFIGTDGDDLIIGGDTNDFISGLGGNDTLIGLGGDDIVLGGSGNDFIYGSPGDDSVDGGTGNDVIEGGQGSADILLGGAGNDLIYGDVASQSGAVIGDHDTLRGQAGDDTLIGGGGNDILEGGTGNDLLDGGRGDDILLGGAGTDTARLTGSIEDYRFTVDGQTFTLRNLETGDRDQLESVENLLIGGEAYSLVSVSLNGDETVREGRAADYSLSLGGAELQNGQTLTVQLDLDLLGDVGTTPVQDIFRAALQSAADGTDGVTFDGVDTLTFSAGATGLDFNLAFDNDTVIEDAEIFRIRIGDMDGTSGTGMEVLPVTGSSSVTTGLFDRTNQPLTWGLEQSDTTVQEGETIRFDIDWGGITLSEGHTLSFDLAFSGEASGNEDFVQSFLGALEQAVLATTGVSLSGTTITFDSTAESSFSFALEGLSDGQVEGDESFSITLSSPRIDGNPVAGSEPVNLETVLEDADTLVFSLAGQDQVTEGEDILYTLSWAGEIPAGETALVTFSLTDITTSGGDRYSLKSTLLEAAGQVDGVTYDEASGGLIITGGNEALSSLSIVLKTKNDSLVELNESLSLSIETVTLSNGGSGGIVDGEVTTTIVDEDPLVLSFGGASQVQQEGNSAVFSVVLAGLALSALPAGGSISFDVDLSFGTADGTDIIGDLSQSLQGLPTGVTVTGTGNQLTITVDDRVDFTNGQLTLDFSLPLNDQDGPEADQDFTLSLGNVVSDLIPVQLGLDAHVVTIEDPTYGANLPTEGPDFILGGPGDDYISALGGNDTVYGDVGHDLILGDEGDDSLFGEGGHDTLRGGQGDDTLVGGAGNDRLIGGEGHDQMLGGDGEDTLIGGEDGGAPDYGENSLSGGAGDDLLQGADGADWLMGGAGLDTMTGGAGADSFWFDGVGDIASVAGNGVFSGAADVITDFETGQDKVHLDPYGFAFDGGYDPTDDFLTTIGMAAYDGTNVDYGDGQDTGEAKVIFDGTTLYYDENGSGEGYSVIARLDTGEITGADISTNSALA</sequence>
<feature type="compositionally biased region" description="Gly residues" evidence="3">
    <location>
        <begin position="329"/>
        <end position="338"/>
    </location>
</feature>
<evidence type="ECO:0000259" key="4">
    <source>
        <dbReference type="Pfam" id="PF04773"/>
    </source>
</evidence>
<organism evidence="5 6">
    <name type="scientific">Sneathiella chinensis</name>
    <dbReference type="NCBI Taxonomy" id="349750"/>
    <lineage>
        <taxon>Bacteria</taxon>
        <taxon>Pseudomonadati</taxon>
        <taxon>Pseudomonadota</taxon>
        <taxon>Alphaproteobacteria</taxon>
        <taxon>Sneathiellales</taxon>
        <taxon>Sneathiellaceae</taxon>
        <taxon>Sneathiella</taxon>
    </lineage>
</organism>
<dbReference type="Pfam" id="PF00353">
    <property type="entry name" value="HemolysinCabind"/>
    <property type="match status" value="6"/>
</dbReference>
<keyword evidence="6" id="KW-1185">Reference proteome</keyword>
<reference evidence="5" key="2">
    <citation type="submission" date="2023-01" db="EMBL/GenBank/DDBJ databases">
        <title>Draft genome sequence of Sneathiella chinensis strain NBRC 103408.</title>
        <authorList>
            <person name="Sun Q."/>
            <person name="Mori K."/>
        </authorList>
    </citation>
    <scope>NUCLEOTIDE SEQUENCE</scope>
    <source>
        <strain evidence="5">NBRC 103408</strain>
    </source>
</reference>
<accession>A0ABQ5U5P0</accession>
<dbReference type="Gene3D" id="2.60.120.1440">
    <property type="match status" value="1"/>
</dbReference>
<evidence type="ECO:0000256" key="3">
    <source>
        <dbReference type="SAM" id="MobiDB-lite"/>
    </source>
</evidence>
<dbReference type="SUPFAM" id="SSF51120">
    <property type="entry name" value="beta-Roll"/>
    <property type="match status" value="2"/>
</dbReference>
<reference evidence="5" key="1">
    <citation type="journal article" date="2014" name="Int. J. Syst. Evol. Microbiol.">
        <title>Complete genome of a new Firmicutes species belonging to the dominant human colonic microbiota ('Ruminococcus bicirculans') reveals two chromosomes and a selective capacity to utilize plant glucans.</title>
        <authorList>
            <consortium name="NISC Comparative Sequencing Program"/>
            <person name="Wegmann U."/>
            <person name="Louis P."/>
            <person name="Goesmann A."/>
            <person name="Henrissat B."/>
            <person name="Duncan S.H."/>
            <person name="Flint H.J."/>
        </authorList>
    </citation>
    <scope>NUCLEOTIDE SEQUENCE</scope>
    <source>
        <strain evidence="5">NBRC 103408</strain>
    </source>
</reference>
<feature type="domain" description="FecR protein" evidence="4">
    <location>
        <begin position="145"/>
        <end position="247"/>
    </location>
</feature>
<dbReference type="PANTHER" id="PTHR38340">
    <property type="entry name" value="S-LAYER PROTEIN"/>
    <property type="match status" value="1"/>
</dbReference>
<evidence type="ECO:0000313" key="5">
    <source>
        <dbReference type="EMBL" id="GLQ07193.1"/>
    </source>
</evidence>
<feature type="region of interest" description="Disordered" evidence="3">
    <location>
        <begin position="1193"/>
        <end position="1258"/>
    </location>
</feature>
<protein>
    <recommendedName>
        <fullName evidence="4">FecR protein domain-containing protein</fullName>
    </recommendedName>
</protein>
<dbReference type="SUPFAM" id="SSF141072">
    <property type="entry name" value="CalX-like"/>
    <property type="match status" value="3"/>
</dbReference>
<dbReference type="InterPro" id="IPR018511">
    <property type="entry name" value="Hemolysin-typ_Ca-bd_CS"/>
</dbReference>
<dbReference type="InterPro" id="IPR011049">
    <property type="entry name" value="Serralysin-like_metalloprot_C"/>
</dbReference>
<dbReference type="Gene3D" id="2.150.10.10">
    <property type="entry name" value="Serralysin-like metalloprotease, C-terminal"/>
    <property type="match status" value="4"/>
</dbReference>
<gene>
    <name evidence="5" type="ORF">GCM10007924_24140</name>
</gene>
<dbReference type="Proteomes" id="UP001161409">
    <property type="component" value="Unassembled WGS sequence"/>
</dbReference>
<dbReference type="InterPro" id="IPR001343">
    <property type="entry name" value="Hemolysn_Ca-bd"/>
</dbReference>
<dbReference type="EMBL" id="BSNF01000008">
    <property type="protein sequence ID" value="GLQ07193.1"/>
    <property type="molecule type" value="Genomic_DNA"/>
</dbReference>
<dbReference type="RefSeq" id="WP_169561255.1">
    <property type="nucleotide sequence ID" value="NZ_BSNF01000008.1"/>
</dbReference>
<evidence type="ECO:0000256" key="1">
    <source>
        <dbReference type="ARBA" id="ARBA00004613"/>
    </source>
</evidence>
<dbReference type="InterPro" id="IPR006860">
    <property type="entry name" value="FecR"/>
</dbReference>
<evidence type="ECO:0000256" key="2">
    <source>
        <dbReference type="ARBA" id="ARBA00022525"/>
    </source>
</evidence>
<comment type="caution">
    <text evidence="5">The sequence shown here is derived from an EMBL/GenBank/DDBJ whole genome shotgun (WGS) entry which is preliminary data.</text>
</comment>
<evidence type="ECO:0000313" key="6">
    <source>
        <dbReference type="Proteomes" id="UP001161409"/>
    </source>
</evidence>
<dbReference type="PROSITE" id="PS00330">
    <property type="entry name" value="HEMOLYSIN_CALCIUM"/>
    <property type="match status" value="7"/>
</dbReference>
<keyword evidence="2" id="KW-0964">Secreted</keyword>
<proteinExistence type="predicted"/>
<dbReference type="Gene3D" id="2.60.40.2030">
    <property type="match status" value="2"/>
</dbReference>
<dbReference type="InterPro" id="IPR050557">
    <property type="entry name" value="RTX_toxin/Mannuronan_C5-epim"/>
</dbReference>
<dbReference type="PANTHER" id="PTHR38340:SF1">
    <property type="entry name" value="S-LAYER PROTEIN"/>
    <property type="match status" value="1"/>
</dbReference>
<dbReference type="InterPro" id="IPR038081">
    <property type="entry name" value="CalX-like_sf"/>
</dbReference>
<name>A0ABQ5U5P0_9PROT</name>
<comment type="subcellular location">
    <subcellularLocation>
        <location evidence="1">Secreted</location>
    </subcellularLocation>
</comment>
<dbReference type="Pfam" id="PF04773">
    <property type="entry name" value="FecR"/>
    <property type="match status" value="1"/>
</dbReference>
<feature type="region of interest" description="Disordered" evidence="3">
    <location>
        <begin position="303"/>
        <end position="344"/>
    </location>
</feature>
<dbReference type="PRINTS" id="PR00313">
    <property type="entry name" value="CABNDNGRPT"/>
</dbReference>